<name>A0A9P9BUP4_9PEZI</name>
<keyword evidence="7" id="KW-1185">Reference proteome</keyword>
<gene>
    <name evidence="6" type="ORF">B0I36DRAFT_289848</name>
</gene>
<reference evidence="6" key="1">
    <citation type="journal article" date="2021" name="Nat. Commun.">
        <title>Genetic determinants of endophytism in the Arabidopsis root mycobiome.</title>
        <authorList>
            <person name="Mesny F."/>
            <person name="Miyauchi S."/>
            <person name="Thiergart T."/>
            <person name="Pickel B."/>
            <person name="Atanasova L."/>
            <person name="Karlsson M."/>
            <person name="Huettel B."/>
            <person name="Barry K.W."/>
            <person name="Haridas S."/>
            <person name="Chen C."/>
            <person name="Bauer D."/>
            <person name="Andreopoulos W."/>
            <person name="Pangilinan J."/>
            <person name="LaButti K."/>
            <person name="Riley R."/>
            <person name="Lipzen A."/>
            <person name="Clum A."/>
            <person name="Drula E."/>
            <person name="Henrissat B."/>
            <person name="Kohler A."/>
            <person name="Grigoriev I.V."/>
            <person name="Martin F.M."/>
            <person name="Hacquard S."/>
        </authorList>
    </citation>
    <scope>NUCLEOTIDE SEQUENCE</scope>
    <source>
        <strain evidence="6">MPI-CAGE-CH-0230</strain>
    </source>
</reference>
<dbReference type="PROSITE" id="PS50072">
    <property type="entry name" value="CSA_PPIASE_2"/>
    <property type="match status" value="1"/>
</dbReference>
<dbReference type="GO" id="GO:0016018">
    <property type="term" value="F:cyclosporin A binding"/>
    <property type="evidence" value="ECO:0007669"/>
    <property type="project" value="TreeGrafter"/>
</dbReference>
<dbReference type="InterPro" id="IPR029000">
    <property type="entry name" value="Cyclophilin-like_dom_sf"/>
</dbReference>
<dbReference type="Pfam" id="PF00160">
    <property type="entry name" value="Pro_isomerase"/>
    <property type="match status" value="1"/>
</dbReference>
<accession>A0A9P9BUP4</accession>
<evidence type="ECO:0000256" key="2">
    <source>
        <dbReference type="ARBA" id="ARBA00023110"/>
    </source>
</evidence>
<dbReference type="OrthoDB" id="193499at2759"/>
<comment type="function">
    <text evidence="4">PPIases accelerate the folding of proteins. It catalyzes the cis-trans isomerization of proline imidic peptide bonds in oligopeptides.</text>
</comment>
<proteinExistence type="inferred from homology"/>
<evidence type="ECO:0000256" key="1">
    <source>
        <dbReference type="ARBA" id="ARBA00000971"/>
    </source>
</evidence>
<dbReference type="Proteomes" id="UP000756346">
    <property type="component" value="Unassembled WGS sequence"/>
</dbReference>
<dbReference type="GO" id="GO:0005737">
    <property type="term" value="C:cytoplasm"/>
    <property type="evidence" value="ECO:0007669"/>
    <property type="project" value="TreeGrafter"/>
</dbReference>
<dbReference type="PANTHER" id="PTHR11071">
    <property type="entry name" value="PEPTIDYL-PROLYL CIS-TRANS ISOMERASE"/>
    <property type="match status" value="1"/>
</dbReference>
<dbReference type="EMBL" id="JAGTJQ010000005">
    <property type="protein sequence ID" value="KAH7031654.1"/>
    <property type="molecule type" value="Genomic_DNA"/>
</dbReference>
<dbReference type="PIRSF" id="PIRSF001467">
    <property type="entry name" value="Peptidylpro_ismrse"/>
    <property type="match status" value="1"/>
</dbReference>
<evidence type="ECO:0000313" key="6">
    <source>
        <dbReference type="EMBL" id="KAH7031654.1"/>
    </source>
</evidence>
<dbReference type="SUPFAM" id="SSF50891">
    <property type="entry name" value="Cyclophilin-like"/>
    <property type="match status" value="1"/>
</dbReference>
<evidence type="ECO:0000313" key="7">
    <source>
        <dbReference type="Proteomes" id="UP000756346"/>
    </source>
</evidence>
<dbReference type="Gene3D" id="2.40.100.10">
    <property type="entry name" value="Cyclophilin-like"/>
    <property type="match status" value="1"/>
</dbReference>
<organism evidence="6 7">
    <name type="scientific">Microdochium trichocladiopsis</name>
    <dbReference type="NCBI Taxonomy" id="1682393"/>
    <lineage>
        <taxon>Eukaryota</taxon>
        <taxon>Fungi</taxon>
        <taxon>Dikarya</taxon>
        <taxon>Ascomycota</taxon>
        <taxon>Pezizomycotina</taxon>
        <taxon>Sordariomycetes</taxon>
        <taxon>Xylariomycetidae</taxon>
        <taxon>Xylariales</taxon>
        <taxon>Microdochiaceae</taxon>
        <taxon>Microdochium</taxon>
    </lineage>
</organism>
<sequence>MRPQVYFDISIGGEPAGRMTFELFSDIVPITSENFRALAVGNKTPLKYAGSSFNRVIPGFMAQGGEDDIYGAYFVDKTFDVKHSKRGILTMGNDGQNRNTTQFHITFGPAPALDGKHVAFGEVIDTPDNHRLLDLIENTPTSRHNAAPVKEIKIEKAGQL</sequence>
<dbReference type="PRINTS" id="PR00153">
    <property type="entry name" value="CSAPPISMRASE"/>
</dbReference>
<keyword evidence="3 4" id="KW-0413">Isomerase</keyword>
<protein>
    <recommendedName>
        <fullName evidence="4">Peptidyl-prolyl cis-trans isomerase</fullName>
        <shortName evidence="4">PPIase</shortName>
        <ecNumber evidence="4">5.2.1.8</ecNumber>
    </recommendedName>
</protein>
<dbReference type="GO" id="GO:0006457">
    <property type="term" value="P:protein folding"/>
    <property type="evidence" value="ECO:0007669"/>
    <property type="project" value="TreeGrafter"/>
</dbReference>
<feature type="domain" description="PPIase cyclophilin-type" evidence="5">
    <location>
        <begin position="6"/>
        <end position="159"/>
    </location>
</feature>
<dbReference type="InterPro" id="IPR024936">
    <property type="entry name" value="Cyclophilin-type_PPIase"/>
</dbReference>
<evidence type="ECO:0000256" key="4">
    <source>
        <dbReference type="RuleBase" id="RU363019"/>
    </source>
</evidence>
<keyword evidence="2 4" id="KW-0697">Rotamase</keyword>
<dbReference type="PANTHER" id="PTHR11071:SF561">
    <property type="entry name" value="PEPTIDYL-PROLYL CIS-TRANS ISOMERASE D-RELATED"/>
    <property type="match status" value="1"/>
</dbReference>
<comment type="caution">
    <text evidence="6">The sequence shown here is derived from an EMBL/GenBank/DDBJ whole genome shotgun (WGS) entry which is preliminary data.</text>
</comment>
<dbReference type="AlphaFoldDB" id="A0A9P9BUP4"/>
<comment type="similarity">
    <text evidence="4">Belongs to the cyclophilin-type PPIase family.</text>
</comment>
<evidence type="ECO:0000259" key="5">
    <source>
        <dbReference type="PROSITE" id="PS50072"/>
    </source>
</evidence>
<dbReference type="GO" id="GO:0003755">
    <property type="term" value="F:peptidyl-prolyl cis-trans isomerase activity"/>
    <property type="evidence" value="ECO:0007669"/>
    <property type="project" value="UniProtKB-UniRule"/>
</dbReference>
<evidence type="ECO:0000256" key="3">
    <source>
        <dbReference type="ARBA" id="ARBA00023235"/>
    </source>
</evidence>
<dbReference type="EC" id="5.2.1.8" evidence="4"/>
<comment type="catalytic activity">
    <reaction evidence="1 4">
        <text>[protein]-peptidylproline (omega=180) = [protein]-peptidylproline (omega=0)</text>
        <dbReference type="Rhea" id="RHEA:16237"/>
        <dbReference type="Rhea" id="RHEA-COMP:10747"/>
        <dbReference type="Rhea" id="RHEA-COMP:10748"/>
        <dbReference type="ChEBI" id="CHEBI:83833"/>
        <dbReference type="ChEBI" id="CHEBI:83834"/>
        <dbReference type="EC" id="5.2.1.8"/>
    </reaction>
</comment>
<dbReference type="RefSeq" id="XP_046013334.1">
    <property type="nucleotide sequence ID" value="XM_046151686.1"/>
</dbReference>
<dbReference type="GeneID" id="70181232"/>
<dbReference type="InterPro" id="IPR002130">
    <property type="entry name" value="Cyclophilin-type_PPIase_dom"/>
</dbReference>